<evidence type="ECO:0000313" key="2">
    <source>
        <dbReference type="Proteomes" id="UP000225322"/>
    </source>
</evidence>
<gene>
    <name evidence="1" type="ORF">CPT_Sansa70</name>
</gene>
<keyword evidence="2" id="KW-1185">Reference proteome</keyword>
<dbReference type="EMBL" id="KT001913">
    <property type="protein sequence ID" value="AKU43474.1"/>
    <property type="molecule type" value="Genomic_DNA"/>
</dbReference>
<proteinExistence type="predicted"/>
<evidence type="ECO:0000313" key="1">
    <source>
        <dbReference type="EMBL" id="AKU43474.1"/>
    </source>
</evidence>
<protein>
    <submittedName>
        <fullName evidence="1">Uncharacterized protein</fullName>
    </submittedName>
</protein>
<organism evidence="1 2">
    <name type="scientific">Caulobacter phage Sansa</name>
    <dbReference type="NCBI Taxonomy" id="1675600"/>
    <lineage>
        <taxon>Viruses</taxon>
        <taxon>Duplodnaviria</taxon>
        <taxon>Heunggongvirae</taxon>
        <taxon>Uroviricota</taxon>
        <taxon>Caudoviricetes</taxon>
        <taxon>Sansavirus</taxon>
        <taxon>Sansavirus sansa</taxon>
        <taxon>Caulobacter virus Sansa</taxon>
    </lineage>
</organism>
<reference evidence="1 2" key="1">
    <citation type="journal article" date="2015" name="Genome Announc.">
        <title>Complete Genome Sequence of Caulobacter crescentus Siphophage Sansa.</title>
        <authorList>
            <person name="Vara L."/>
            <person name="Kane A.A."/>
            <person name="Cahill J.L."/>
            <person name="Rasche E.S."/>
            <person name="Kuty Everett G.F."/>
        </authorList>
    </citation>
    <scope>NUCLEOTIDE SEQUENCE [LARGE SCALE GENOMIC DNA]</scope>
</reference>
<sequence length="108" mass="12086">MSKHTIKTTGSISLGDAYFEFDVVATFDFYPGCRQTHTSPGEDPSCDLLTLQLVHDGQAREADGWIFALLEKSDEFKAEMLTSVFDDAAYAEDQAADARREEMRLEGR</sequence>
<dbReference type="Proteomes" id="UP000225322">
    <property type="component" value="Segment"/>
</dbReference>
<name>A0A0K1LLZ4_9CAUD</name>
<accession>A0A0K1LLZ4</accession>